<gene>
    <name evidence="1" type="ORF">BDN72DRAFT_866527</name>
</gene>
<name>A0ACD2ZWR4_9AGAR</name>
<sequence length="254" mass="27497">DIRKILAIQDAAYGTMGYANPFNIDTGFAAIIETLAPSPTVASTSSSLSRAASSSSTTSSLSASSGGPSRTGKSKKSRHKSPYQPAAGDTGSAANQTFRIHTEAFQPVVIPPGSEELVPSPLVQWEKALKSVNVDQSHLVDVTRRGRDDSKFMFPTISALINGPPARQARQFTTWYSIRDACIYRAISHTSKSRPLSYQDWKHLLCAPGSAASLPLHKIFEGPFSDFGIDFSSLQLLPLVSLTNTEPLRRTVWE</sequence>
<dbReference type="EMBL" id="ML210145">
    <property type="protein sequence ID" value="TFK57739.1"/>
    <property type="molecule type" value="Genomic_DNA"/>
</dbReference>
<evidence type="ECO:0000313" key="2">
    <source>
        <dbReference type="Proteomes" id="UP000308600"/>
    </source>
</evidence>
<feature type="non-terminal residue" evidence="1">
    <location>
        <position position="1"/>
    </location>
</feature>
<proteinExistence type="predicted"/>
<reference evidence="1 2" key="1">
    <citation type="journal article" date="2019" name="Nat. Ecol. Evol.">
        <title>Megaphylogeny resolves global patterns of mushroom evolution.</title>
        <authorList>
            <person name="Varga T."/>
            <person name="Krizsan K."/>
            <person name="Foldi C."/>
            <person name="Dima B."/>
            <person name="Sanchez-Garcia M."/>
            <person name="Sanchez-Ramirez S."/>
            <person name="Szollosi G.J."/>
            <person name="Szarkandi J.G."/>
            <person name="Papp V."/>
            <person name="Albert L."/>
            <person name="Andreopoulos W."/>
            <person name="Angelini C."/>
            <person name="Antonin V."/>
            <person name="Barry K.W."/>
            <person name="Bougher N.L."/>
            <person name="Buchanan P."/>
            <person name="Buyck B."/>
            <person name="Bense V."/>
            <person name="Catcheside P."/>
            <person name="Chovatia M."/>
            <person name="Cooper J."/>
            <person name="Damon W."/>
            <person name="Desjardin D."/>
            <person name="Finy P."/>
            <person name="Geml J."/>
            <person name="Haridas S."/>
            <person name="Hughes K."/>
            <person name="Justo A."/>
            <person name="Karasinski D."/>
            <person name="Kautmanova I."/>
            <person name="Kiss B."/>
            <person name="Kocsube S."/>
            <person name="Kotiranta H."/>
            <person name="LaButti K.M."/>
            <person name="Lechner B.E."/>
            <person name="Liimatainen K."/>
            <person name="Lipzen A."/>
            <person name="Lukacs Z."/>
            <person name="Mihaltcheva S."/>
            <person name="Morgado L.N."/>
            <person name="Niskanen T."/>
            <person name="Noordeloos M.E."/>
            <person name="Ohm R.A."/>
            <person name="Ortiz-Santana B."/>
            <person name="Ovrebo C."/>
            <person name="Racz N."/>
            <person name="Riley R."/>
            <person name="Savchenko A."/>
            <person name="Shiryaev A."/>
            <person name="Soop K."/>
            <person name="Spirin V."/>
            <person name="Szebenyi C."/>
            <person name="Tomsovsky M."/>
            <person name="Tulloss R.E."/>
            <person name="Uehling J."/>
            <person name="Grigoriev I.V."/>
            <person name="Vagvolgyi C."/>
            <person name="Papp T."/>
            <person name="Martin F.M."/>
            <person name="Miettinen O."/>
            <person name="Hibbett D.S."/>
            <person name="Nagy L.G."/>
        </authorList>
    </citation>
    <scope>NUCLEOTIDE SEQUENCE [LARGE SCALE GENOMIC DNA]</scope>
    <source>
        <strain evidence="1 2">NL-1719</strain>
    </source>
</reference>
<feature type="non-terminal residue" evidence="1">
    <location>
        <position position="254"/>
    </location>
</feature>
<protein>
    <submittedName>
        <fullName evidence="1">Uncharacterized protein</fullName>
    </submittedName>
</protein>
<evidence type="ECO:0000313" key="1">
    <source>
        <dbReference type="EMBL" id="TFK57739.1"/>
    </source>
</evidence>
<organism evidence="1 2">
    <name type="scientific">Pluteus cervinus</name>
    <dbReference type="NCBI Taxonomy" id="181527"/>
    <lineage>
        <taxon>Eukaryota</taxon>
        <taxon>Fungi</taxon>
        <taxon>Dikarya</taxon>
        <taxon>Basidiomycota</taxon>
        <taxon>Agaricomycotina</taxon>
        <taxon>Agaricomycetes</taxon>
        <taxon>Agaricomycetidae</taxon>
        <taxon>Agaricales</taxon>
        <taxon>Pluteineae</taxon>
        <taxon>Pluteaceae</taxon>
        <taxon>Pluteus</taxon>
    </lineage>
</organism>
<accession>A0ACD2ZWR4</accession>
<keyword evidence="2" id="KW-1185">Reference proteome</keyword>
<dbReference type="Proteomes" id="UP000308600">
    <property type="component" value="Unassembled WGS sequence"/>
</dbReference>